<feature type="coiled-coil region" evidence="1">
    <location>
        <begin position="506"/>
        <end position="540"/>
    </location>
</feature>
<dbReference type="FunFam" id="3.80.10.10:FF:000948">
    <property type="entry name" value="Centrosomal protein 78"/>
    <property type="match status" value="1"/>
</dbReference>
<dbReference type="SMART" id="SM00368">
    <property type="entry name" value="LRR_RI"/>
    <property type="match status" value="4"/>
</dbReference>
<dbReference type="Pfam" id="PF13516">
    <property type="entry name" value="LRR_6"/>
    <property type="match status" value="2"/>
</dbReference>
<keyword evidence="1" id="KW-0175">Coiled coil</keyword>
<comment type="caution">
    <text evidence="3">The sequence shown here is derived from an EMBL/GenBank/DDBJ whole genome shotgun (WGS) entry which is preliminary data.</text>
</comment>
<dbReference type="InterPro" id="IPR026212">
    <property type="entry name" value="Cep78"/>
</dbReference>
<keyword evidence="4" id="KW-1185">Reference proteome</keyword>
<evidence type="ECO:0008006" key="5">
    <source>
        <dbReference type="Google" id="ProtNLM"/>
    </source>
</evidence>
<dbReference type="GO" id="GO:0005813">
    <property type="term" value="C:centrosome"/>
    <property type="evidence" value="ECO:0007669"/>
    <property type="project" value="TreeGrafter"/>
</dbReference>
<evidence type="ECO:0000256" key="2">
    <source>
        <dbReference type="SAM" id="MobiDB-lite"/>
    </source>
</evidence>
<name>A0AA88MJS7_CHASR</name>
<dbReference type="PANTHER" id="PTHR24110">
    <property type="entry name" value="CENTROSOMAL PROTEIN OF 78 KDA"/>
    <property type="match status" value="1"/>
</dbReference>
<dbReference type="GO" id="GO:0044782">
    <property type="term" value="P:cilium organization"/>
    <property type="evidence" value="ECO:0007669"/>
    <property type="project" value="TreeGrafter"/>
</dbReference>
<dbReference type="InterPro" id="IPR001611">
    <property type="entry name" value="Leu-rich_rpt"/>
</dbReference>
<organism evidence="3 4">
    <name type="scientific">Channa striata</name>
    <name type="common">Snakehead murrel</name>
    <name type="synonym">Ophicephalus striatus</name>
    <dbReference type="NCBI Taxonomy" id="64152"/>
    <lineage>
        <taxon>Eukaryota</taxon>
        <taxon>Metazoa</taxon>
        <taxon>Chordata</taxon>
        <taxon>Craniata</taxon>
        <taxon>Vertebrata</taxon>
        <taxon>Euteleostomi</taxon>
        <taxon>Actinopterygii</taxon>
        <taxon>Neopterygii</taxon>
        <taxon>Teleostei</taxon>
        <taxon>Neoteleostei</taxon>
        <taxon>Acanthomorphata</taxon>
        <taxon>Anabantaria</taxon>
        <taxon>Anabantiformes</taxon>
        <taxon>Channoidei</taxon>
        <taxon>Channidae</taxon>
        <taxon>Channa</taxon>
    </lineage>
</organism>
<dbReference type="Proteomes" id="UP001187415">
    <property type="component" value="Unassembled WGS sequence"/>
</dbReference>
<dbReference type="PRINTS" id="PR02062">
    <property type="entry name" value="CENTROSOME78"/>
</dbReference>
<dbReference type="Gene3D" id="3.80.10.10">
    <property type="entry name" value="Ribonuclease Inhibitor"/>
    <property type="match status" value="2"/>
</dbReference>
<dbReference type="GO" id="GO:0036064">
    <property type="term" value="C:ciliary basal body"/>
    <property type="evidence" value="ECO:0007669"/>
    <property type="project" value="TreeGrafter"/>
</dbReference>
<dbReference type="EMBL" id="JAUPFM010000011">
    <property type="protein sequence ID" value="KAK2837808.1"/>
    <property type="molecule type" value="Genomic_DNA"/>
</dbReference>
<feature type="region of interest" description="Disordered" evidence="2">
    <location>
        <begin position="725"/>
        <end position="816"/>
    </location>
</feature>
<proteinExistence type="predicted"/>
<dbReference type="SUPFAM" id="SSF52047">
    <property type="entry name" value="RNI-like"/>
    <property type="match status" value="1"/>
</dbReference>
<accession>A0AA88MJS7</accession>
<dbReference type="FunFam" id="3.80.10.10:FF:000070">
    <property type="entry name" value="Centrosomal protein of 78 kDa"/>
    <property type="match status" value="1"/>
</dbReference>
<dbReference type="AlphaFoldDB" id="A0AA88MJS7"/>
<dbReference type="InterPro" id="IPR032675">
    <property type="entry name" value="LRR_dom_sf"/>
</dbReference>
<sequence>MFAGPVRGSGKLRGSGATTREPLAIYERSKMVQQGAQIRRQGAQDFMAYYEFACARQESVPLPAVKMNLNKGLLDFNGDRLKLTDWLPILSSISINKHLHCIAISSTYQASLNSGDADRRFSKAGREHKCNIKKKIPAIRSKDMTFRLCKALRECLTVSPNLKTLQLNGLPLRERDLITLTRGLAKNVSLENLSLANCPIADDGLETICQSVKYSARIRMVDFTGCNLTWRGAEYMANIIKHQGMQRHGTAWAESLRYRQPQFEGMGGLRRITLNCNTLIGDRGAAALAHELTEDLWVKALDLQRCGLSNEGAHRLLESLKTNSTLCVLDIRNNALVDKVLIKTIIEKVLMNADGQSTEYCWIKPVTAETQRASSVKRLALPGVVKGKAPFRIARRKGISPKGLSSAVAQTKKSNICSRYVPWRAAARAERQRGVPPGVSVIDQSFEGAATVKVNVTSDSEGEEDDEEVVVVEVEQRPSSPVLKERITGRQFERMQMELRECRLRLGEERRARLKAESKLMEYELENARLRDANHSLSEALAATGSASVPPALSALEDDVILESIESSFTKFHAFLDLLKDAGFGQLAAMAGIDKSDFQPLGRPQFSSTAGPMLEGAASLTTEKSQEVRAQNYSLGGTVLPDPPHAVAHGTNTTSPPPVSESLCGSRIPDVTFNRAVGAAVDPGVGLEEEVEQFSKPDTQLDSGSEHSLYSQISLDKVSFGKTFQTQPRNLNSSSRQSNSHRSNSSRGYSFSNNNATSHASQSTGSHGGLSGRSSASDVSDKVESVESVGSRKRGKGRLLPAGQSGSEEKSHAGRGTLEQIRFLGLVGGQSDNESF</sequence>
<dbReference type="PANTHER" id="PTHR24110:SF3">
    <property type="entry name" value="CENTROSOMAL PROTEIN OF 78 KDA"/>
    <property type="match status" value="1"/>
</dbReference>
<feature type="compositionally biased region" description="Low complexity" evidence="2">
    <location>
        <begin position="729"/>
        <end position="755"/>
    </location>
</feature>
<protein>
    <recommendedName>
        <fullName evidence="5">Centrosomal protein 78</fullName>
    </recommendedName>
</protein>
<evidence type="ECO:0000313" key="4">
    <source>
        <dbReference type="Proteomes" id="UP001187415"/>
    </source>
</evidence>
<reference evidence="3" key="1">
    <citation type="submission" date="2023-07" db="EMBL/GenBank/DDBJ databases">
        <title>Chromosome-level Genome Assembly of Striped Snakehead (Channa striata).</title>
        <authorList>
            <person name="Liu H."/>
        </authorList>
    </citation>
    <scope>NUCLEOTIDE SEQUENCE</scope>
    <source>
        <strain evidence="3">Gz</strain>
        <tissue evidence="3">Muscle</tissue>
    </source>
</reference>
<feature type="region of interest" description="Disordered" evidence="2">
    <location>
        <begin position="636"/>
        <end position="661"/>
    </location>
</feature>
<evidence type="ECO:0000256" key="1">
    <source>
        <dbReference type="SAM" id="Coils"/>
    </source>
</evidence>
<gene>
    <name evidence="3" type="ORF">Q5P01_015020</name>
</gene>
<feature type="compositionally biased region" description="Polar residues" evidence="2">
    <location>
        <begin position="756"/>
        <end position="765"/>
    </location>
</feature>
<evidence type="ECO:0000313" key="3">
    <source>
        <dbReference type="EMBL" id="KAK2837808.1"/>
    </source>
</evidence>